<gene>
    <name evidence="2" type="ORF">F2Q70_00015429</name>
</gene>
<comment type="caution">
    <text evidence="2">The sequence shown here is derived from an EMBL/GenBank/DDBJ whole genome shotgun (WGS) entry which is preliminary data.</text>
</comment>
<dbReference type="AlphaFoldDB" id="A0A8S9I3X5"/>
<protein>
    <recommendedName>
        <fullName evidence="3">Transmembrane protein</fullName>
    </recommendedName>
</protein>
<accession>A0A8S9I3X5</accession>
<reference evidence="2" key="1">
    <citation type="submission" date="2019-12" db="EMBL/GenBank/DDBJ databases">
        <title>Genome sequencing and annotation of Brassica cretica.</title>
        <authorList>
            <person name="Studholme D.J."/>
            <person name="Sarris P.F."/>
        </authorList>
    </citation>
    <scope>NUCLEOTIDE SEQUENCE</scope>
    <source>
        <strain evidence="2">PFS-102/07</strain>
        <tissue evidence="2">Leaf</tissue>
    </source>
</reference>
<dbReference type="EMBL" id="QGKY02001250">
    <property type="protein sequence ID" value="KAF2564157.1"/>
    <property type="molecule type" value="Genomic_DNA"/>
</dbReference>
<proteinExistence type="predicted"/>
<keyword evidence="1" id="KW-0472">Membrane</keyword>
<organism evidence="2">
    <name type="scientific">Brassica cretica</name>
    <name type="common">Mustard</name>
    <dbReference type="NCBI Taxonomy" id="69181"/>
    <lineage>
        <taxon>Eukaryota</taxon>
        <taxon>Viridiplantae</taxon>
        <taxon>Streptophyta</taxon>
        <taxon>Embryophyta</taxon>
        <taxon>Tracheophyta</taxon>
        <taxon>Spermatophyta</taxon>
        <taxon>Magnoliopsida</taxon>
        <taxon>eudicotyledons</taxon>
        <taxon>Gunneridae</taxon>
        <taxon>Pentapetalae</taxon>
        <taxon>rosids</taxon>
        <taxon>malvids</taxon>
        <taxon>Brassicales</taxon>
        <taxon>Brassicaceae</taxon>
        <taxon>Brassiceae</taxon>
        <taxon>Brassica</taxon>
    </lineage>
</organism>
<evidence type="ECO:0000313" key="2">
    <source>
        <dbReference type="EMBL" id="KAF2564157.1"/>
    </source>
</evidence>
<feature type="transmembrane region" description="Helical" evidence="1">
    <location>
        <begin position="47"/>
        <end position="71"/>
    </location>
</feature>
<keyword evidence="1" id="KW-0812">Transmembrane</keyword>
<feature type="transmembrane region" description="Helical" evidence="1">
    <location>
        <begin position="91"/>
        <end position="110"/>
    </location>
</feature>
<evidence type="ECO:0008006" key="3">
    <source>
        <dbReference type="Google" id="ProtNLM"/>
    </source>
</evidence>
<evidence type="ECO:0000256" key="1">
    <source>
        <dbReference type="SAM" id="Phobius"/>
    </source>
</evidence>
<sequence>MYFVYFSGVNGVQCFSPSPEKDSPSCFCSFLLSSPVRLFGICCRSGLCVLTCAAVSHGVSLVVFDVVFLVVVLPSIVPTRLGFQDDMLSSVLTYLVPLPFTLFASSRLWFLGACLPFSLSSGCLSSSPSLDIDGCCAFGDLGMCLAAS</sequence>
<name>A0A8S9I3X5_BRACR</name>
<keyword evidence="1" id="KW-1133">Transmembrane helix</keyword>